<accession>A0A7J7Z4E0</accession>
<comment type="caution">
    <text evidence="1">The sequence shown here is derived from an EMBL/GenBank/DDBJ whole genome shotgun (WGS) entry which is preliminary data.</text>
</comment>
<sequence>MEEGDRCAHLQVCALGGGRETGCVNTCRLCARRSVCVLEKGRQGCAHGHVWLSSCVCAQGEEGAREFRCLEEAGSVRTQLVRPCPPGALLSRSGPQPLHPCSASAQITRVLLQNGAGKGNQAVSLLLMCETDEP</sequence>
<organism evidence="1 2">
    <name type="scientific">Myotis myotis</name>
    <name type="common">Greater mouse-eared bat</name>
    <name type="synonym">Vespertilio myotis</name>
    <dbReference type="NCBI Taxonomy" id="51298"/>
    <lineage>
        <taxon>Eukaryota</taxon>
        <taxon>Metazoa</taxon>
        <taxon>Chordata</taxon>
        <taxon>Craniata</taxon>
        <taxon>Vertebrata</taxon>
        <taxon>Euteleostomi</taxon>
        <taxon>Mammalia</taxon>
        <taxon>Eutheria</taxon>
        <taxon>Laurasiatheria</taxon>
        <taxon>Chiroptera</taxon>
        <taxon>Yangochiroptera</taxon>
        <taxon>Vespertilionidae</taxon>
        <taxon>Myotis</taxon>
    </lineage>
</organism>
<evidence type="ECO:0000313" key="1">
    <source>
        <dbReference type="EMBL" id="KAF6369024.1"/>
    </source>
</evidence>
<protein>
    <submittedName>
        <fullName evidence="1">Uncharacterized protein</fullName>
    </submittedName>
</protein>
<proteinExistence type="predicted"/>
<reference evidence="1 2" key="1">
    <citation type="journal article" date="2020" name="Nature">
        <title>Six reference-quality genomes reveal evolution of bat adaptations.</title>
        <authorList>
            <person name="Jebb D."/>
            <person name="Huang Z."/>
            <person name="Pippel M."/>
            <person name="Hughes G.M."/>
            <person name="Lavrichenko K."/>
            <person name="Devanna P."/>
            <person name="Winkler S."/>
            <person name="Jermiin L.S."/>
            <person name="Skirmuntt E.C."/>
            <person name="Katzourakis A."/>
            <person name="Burkitt-Gray L."/>
            <person name="Ray D.A."/>
            <person name="Sullivan K.A.M."/>
            <person name="Roscito J.G."/>
            <person name="Kirilenko B.M."/>
            <person name="Davalos L.M."/>
            <person name="Corthals A.P."/>
            <person name="Power M.L."/>
            <person name="Jones G."/>
            <person name="Ransome R.D."/>
            <person name="Dechmann D.K.N."/>
            <person name="Locatelli A.G."/>
            <person name="Puechmaille S.J."/>
            <person name="Fedrigo O."/>
            <person name="Jarvis E.D."/>
            <person name="Hiller M."/>
            <person name="Vernes S.C."/>
            <person name="Myers E.W."/>
            <person name="Teeling E.C."/>
        </authorList>
    </citation>
    <scope>NUCLEOTIDE SEQUENCE [LARGE SCALE GENOMIC DNA]</scope>
    <source>
        <strain evidence="1">MMyoMyo1</strain>
        <tissue evidence="1">Flight muscle</tissue>
    </source>
</reference>
<gene>
    <name evidence="1" type="ORF">mMyoMyo1_010430</name>
</gene>
<evidence type="ECO:0000313" key="2">
    <source>
        <dbReference type="Proteomes" id="UP000527355"/>
    </source>
</evidence>
<keyword evidence="2" id="KW-1185">Reference proteome</keyword>
<dbReference type="Proteomes" id="UP000527355">
    <property type="component" value="Unassembled WGS sequence"/>
</dbReference>
<name>A0A7J7Z4E0_MYOMY</name>
<dbReference type="AlphaFoldDB" id="A0A7J7Z4E0"/>
<dbReference type="EMBL" id="JABWUV010000003">
    <property type="protein sequence ID" value="KAF6369024.1"/>
    <property type="molecule type" value="Genomic_DNA"/>
</dbReference>